<accession>A0A8J2PDE8</accession>
<reference evidence="1" key="1">
    <citation type="submission" date="2021-06" db="EMBL/GenBank/DDBJ databases">
        <authorList>
            <person name="Hodson N. C."/>
            <person name="Mongue J. A."/>
            <person name="Jaron S. K."/>
        </authorList>
    </citation>
    <scope>NUCLEOTIDE SEQUENCE</scope>
</reference>
<sequence>SKELQRILHNRRKYQFKSIFLVLSCSGKS</sequence>
<comment type="caution">
    <text evidence="1">The sequence shown here is derived from an EMBL/GenBank/DDBJ whole genome shotgun (WGS) entry which is preliminary data.</text>
</comment>
<feature type="non-terminal residue" evidence="1">
    <location>
        <position position="1"/>
    </location>
</feature>
<protein>
    <submittedName>
        <fullName evidence="1">Uncharacterized protein</fullName>
    </submittedName>
</protein>
<evidence type="ECO:0000313" key="1">
    <source>
        <dbReference type="EMBL" id="CAG7817453.1"/>
    </source>
</evidence>
<name>A0A8J2PDE8_9HEXA</name>
<dbReference type="AlphaFoldDB" id="A0A8J2PDE8"/>
<evidence type="ECO:0000313" key="2">
    <source>
        <dbReference type="Proteomes" id="UP000708208"/>
    </source>
</evidence>
<proteinExistence type="predicted"/>
<gene>
    <name evidence="1" type="ORF">AFUS01_LOCUS28022</name>
</gene>
<dbReference type="Proteomes" id="UP000708208">
    <property type="component" value="Unassembled WGS sequence"/>
</dbReference>
<dbReference type="EMBL" id="CAJVCH010394489">
    <property type="protein sequence ID" value="CAG7817453.1"/>
    <property type="molecule type" value="Genomic_DNA"/>
</dbReference>
<keyword evidence="2" id="KW-1185">Reference proteome</keyword>
<organism evidence="1 2">
    <name type="scientific">Allacma fusca</name>
    <dbReference type="NCBI Taxonomy" id="39272"/>
    <lineage>
        <taxon>Eukaryota</taxon>
        <taxon>Metazoa</taxon>
        <taxon>Ecdysozoa</taxon>
        <taxon>Arthropoda</taxon>
        <taxon>Hexapoda</taxon>
        <taxon>Collembola</taxon>
        <taxon>Symphypleona</taxon>
        <taxon>Sminthuridae</taxon>
        <taxon>Allacma</taxon>
    </lineage>
</organism>